<dbReference type="Proteomes" id="UP000034406">
    <property type="component" value="Unassembled WGS sequence"/>
</dbReference>
<dbReference type="Pfam" id="PF00749">
    <property type="entry name" value="tRNA-synt_1c"/>
    <property type="match status" value="1"/>
</dbReference>
<dbReference type="InterPro" id="IPR045462">
    <property type="entry name" value="aa-tRNA-synth_I_cd-bd"/>
</dbReference>
<feature type="binding site" evidence="7">
    <location>
        <position position="263"/>
    </location>
    <ligand>
        <name>ATP</name>
        <dbReference type="ChEBI" id="CHEBI:30616"/>
    </ligand>
</feature>
<dbReference type="InterPro" id="IPR033910">
    <property type="entry name" value="GluRS_core"/>
</dbReference>
<feature type="domain" description="Glutamyl/glutaminyl-tRNA synthetase class Ib catalytic" evidence="8">
    <location>
        <begin position="13"/>
        <end position="328"/>
    </location>
</feature>
<evidence type="ECO:0000256" key="1">
    <source>
        <dbReference type="ARBA" id="ARBA00007894"/>
    </source>
</evidence>
<dbReference type="InterPro" id="IPR049940">
    <property type="entry name" value="GluQ/Sye"/>
</dbReference>
<reference evidence="10 11" key="1">
    <citation type="journal article" date="2015" name="Nature">
        <title>rRNA introns, odd ribosomes, and small enigmatic genomes across a large radiation of phyla.</title>
        <authorList>
            <person name="Brown C.T."/>
            <person name="Hug L.A."/>
            <person name="Thomas B.C."/>
            <person name="Sharon I."/>
            <person name="Castelle C.J."/>
            <person name="Singh A."/>
            <person name="Wilkins M.J."/>
            <person name="Williams K.H."/>
            <person name="Banfield J.F."/>
        </authorList>
    </citation>
    <scope>NUCLEOTIDE SEQUENCE [LARGE SCALE GENOMIC DNA]</scope>
</reference>
<keyword evidence="5 7" id="KW-0648">Protein biosynthesis</keyword>
<comment type="subcellular location">
    <subcellularLocation>
        <location evidence="7">Cytoplasm</location>
    </subcellularLocation>
</comment>
<dbReference type="CDD" id="cd00808">
    <property type="entry name" value="GluRS_core"/>
    <property type="match status" value="1"/>
</dbReference>
<dbReference type="InterPro" id="IPR000924">
    <property type="entry name" value="Glu/Gln-tRNA-synth"/>
</dbReference>
<evidence type="ECO:0000256" key="2">
    <source>
        <dbReference type="ARBA" id="ARBA00022598"/>
    </source>
</evidence>
<evidence type="ECO:0000313" key="10">
    <source>
        <dbReference type="EMBL" id="KKQ69663.1"/>
    </source>
</evidence>
<comment type="subunit">
    <text evidence="7">Monomer.</text>
</comment>
<comment type="catalytic activity">
    <reaction evidence="7">
        <text>tRNA(Glu) + L-glutamate + ATP = L-glutamyl-tRNA(Glu) + AMP + diphosphate</text>
        <dbReference type="Rhea" id="RHEA:23540"/>
        <dbReference type="Rhea" id="RHEA-COMP:9663"/>
        <dbReference type="Rhea" id="RHEA-COMP:9680"/>
        <dbReference type="ChEBI" id="CHEBI:29985"/>
        <dbReference type="ChEBI" id="CHEBI:30616"/>
        <dbReference type="ChEBI" id="CHEBI:33019"/>
        <dbReference type="ChEBI" id="CHEBI:78442"/>
        <dbReference type="ChEBI" id="CHEBI:78520"/>
        <dbReference type="ChEBI" id="CHEBI:456215"/>
        <dbReference type="EC" id="6.1.1.17"/>
    </reaction>
</comment>
<dbReference type="Gene3D" id="3.40.50.620">
    <property type="entry name" value="HUPs"/>
    <property type="match status" value="1"/>
</dbReference>
<dbReference type="EC" id="6.1.1.17" evidence="7"/>
<comment type="caution">
    <text evidence="10">The sequence shown here is derived from an EMBL/GenBank/DDBJ whole genome shotgun (WGS) entry which is preliminary data.</text>
</comment>
<accession>A0A0G0JQ31</accession>
<keyword evidence="3 7" id="KW-0547">Nucleotide-binding</keyword>
<dbReference type="SUPFAM" id="SSF52374">
    <property type="entry name" value="Nucleotidylyl transferase"/>
    <property type="match status" value="1"/>
</dbReference>
<dbReference type="NCBIfam" id="TIGR00464">
    <property type="entry name" value="gltX_bact"/>
    <property type="match status" value="1"/>
</dbReference>
<dbReference type="PATRIC" id="fig|1618490.4.peg.505"/>
<sequence>MLKYAMSETKIFRSRMAPSPTGDIHIGTLRTGLYAYALAKQNNGQFILRIEDTDQKRLVPGAADRTLQVFKDFALMYDEGPDIGGPFGPYTQTERLDIYQKYIKELLESGHAYHCFCTQDRLNEVRATQKAAKKVPKYDRHCLNLSKDEIQKNLDNKIPYVIRMKIPDNETIVFEDLVRGQIKFNSNDLDDQVLVKSNGIPTYHFAVVVDDHLMQISHIIRSDEWISSTPKHVLLYRYFGWELPKIAHLTVLLDPTHPGKMSKRYGSVFARQFLDDGYLPDAMLNFLMLLGWNPGDDRELFTLKEFVKEFSIDRLHKKAAIFDRKKLDYFNGLYIRQKSDNELVKLLKPFIPQASDEILQKIIPLVKERMVTLKQAANQTKFLFEDLNYNGDLLTLKVDSDTAKNMLQKSIDIINQFDSLKDSDIENLKNKFQKTIEDNNWKVGDFFMVFRVAITGSGQTPPIVESLPLLGNTKTLKNLNLALSKLSP</sequence>
<dbReference type="InterPro" id="IPR014729">
    <property type="entry name" value="Rossmann-like_a/b/a_fold"/>
</dbReference>
<organism evidence="10 11">
    <name type="scientific">Candidatus Shapirobacteria bacterium GW2011_GWE2_38_30</name>
    <dbReference type="NCBI Taxonomy" id="1618490"/>
    <lineage>
        <taxon>Bacteria</taxon>
        <taxon>Candidatus Shapironibacteriota</taxon>
    </lineage>
</organism>
<dbReference type="InterPro" id="IPR020751">
    <property type="entry name" value="aa-tRNA-synth_I_codon-bd_sub2"/>
</dbReference>
<dbReference type="SUPFAM" id="SSF48163">
    <property type="entry name" value="An anticodon-binding domain of class I aminoacyl-tRNA synthetases"/>
    <property type="match status" value="1"/>
</dbReference>
<feature type="short sequence motif" description="'HIGH' region" evidence="7">
    <location>
        <begin position="18"/>
        <end position="28"/>
    </location>
</feature>
<dbReference type="GO" id="GO:0008270">
    <property type="term" value="F:zinc ion binding"/>
    <property type="evidence" value="ECO:0007669"/>
    <property type="project" value="InterPro"/>
</dbReference>
<dbReference type="FunFam" id="3.40.50.620:FF:000045">
    <property type="entry name" value="Glutamate--tRNA ligase, mitochondrial"/>
    <property type="match status" value="1"/>
</dbReference>
<evidence type="ECO:0000256" key="6">
    <source>
        <dbReference type="ARBA" id="ARBA00023146"/>
    </source>
</evidence>
<dbReference type="GO" id="GO:0005829">
    <property type="term" value="C:cytosol"/>
    <property type="evidence" value="ECO:0007669"/>
    <property type="project" value="TreeGrafter"/>
</dbReference>
<dbReference type="AlphaFoldDB" id="A0A0G0JQ31"/>
<protein>
    <recommendedName>
        <fullName evidence="7">Glutamate--tRNA ligase</fullName>
        <ecNumber evidence="7">6.1.1.17</ecNumber>
    </recommendedName>
    <alternativeName>
        <fullName evidence="7">Glutamyl-tRNA synthetase</fullName>
        <shortName evidence="7">GluRS</shortName>
    </alternativeName>
</protein>
<dbReference type="STRING" id="1618490.US90_C0013G0004"/>
<dbReference type="GO" id="GO:0005524">
    <property type="term" value="F:ATP binding"/>
    <property type="evidence" value="ECO:0007669"/>
    <property type="project" value="UniProtKB-UniRule"/>
</dbReference>
<dbReference type="Pfam" id="PF19269">
    <property type="entry name" value="Anticodon_2"/>
    <property type="match status" value="1"/>
</dbReference>
<evidence type="ECO:0000256" key="3">
    <source>
        <dbReference type="ARBA" id="ARBA00022741"/>
    </source>
</evidence>
<evidence type="ECO:0000259" key="9">
    <source>
        <dbReference type="Pfam" id="PF19269"/>
    </source>
</evidence>
<dbReference type="InterPro" id="IPR001412">
    <property type="entry name" value="aa-tRNA-synth_I_CS"/>
</dbReference>
<dbReference type="InterPro" id="IPR020058">
    <property type="entry name" value="Glu/Gln-tRNA-synth_Ib_cat-dom"/>
</dbReference>
<evidence type="ECO:0000313" key="11">
    <source>
        <dbReference type="Proteomes" id="UP000034406"/>
    </source>
</evidence>
<dbReference type="HAMAP" id="MF_00022">
    <property type="entry name" value="Glu_tRNA_synth_type1"/>
    <property type="match status" value="1"/>
</dbReference>
<keyword evidence="6 7" id="KW-0030">Aminoacyl-tRNA synthetase</keyword>
<keyword evidence="7" id="KW-0963">Cytoplasm</keyword>
<comment type="function">
    <text evidence="7">Catalyzes the attachment of glutamate to tRNA(Glu) in a two-step reaction: glutamate is first activated by ATP to form Glu-AMP and then transferred to the acceptor end of tRNA(Glu).</text>
</comment>
<feature type="short sequence motif" description="'KMSKS' region" evidence="7">
    <location>
        <begin position="260"/>
        <end position="264"/>
    </location>
</feature>
<gene>
    <name evidence="7" type="primary">gltX</name>
    <name evidence="10" type="ORF">US90_C0013G0004</name>
</gene>
<comment type="similarity">
    <text evidence="1 7">Belongs to the class-I aminoacyl-tRNA synthetase family. Glutamate--tRNA ligase type 1 subfamily.</text>
</comment>
<keyword evidence="4 7" id="KW-0067">ATP-binding</keyword>
<comment type="caution">
    <text evidence="7">Lacks conserved residue(s) required for the propagation of feature annotation.</text>
</comment>
<dbReference type="Gene3D" id="1.10.10.350">
    <property type="match status" value="1"/>
</dbReference>
<proteinExistence type="inferred from homology"/>
<dbReference type="GO" id="GO:0004818">
    <property type="term" value="F:glutamate-tRNA ligase activity"/>
    <property type="evidence" value="ECO:0007669"/>
    <property type="project" value="UniProtKB-UniRule"/>
</dbReference>
<feature type="domain" description="Aminoacyl-tRNA synthetase class I anticodon-binding" evidence="9">
    <location>
        <begin position="342"/>
        <end position="482"/>
    </location>
</feature>
<dbReference type="GO" id="GO:0006424">
    <property type="term" value="P:glutamyl-tRNA aminoacylation"/>
    <property type="evidence" value="ECO:0007669"/>
    <property type="project" value="UniProtKB-UniRule"/>
</dbReference>
<evidence type="ECO:0000256" key="7">
    <source>
        <dbReference type="HAMAP-Rule" id="MF_00022"/>
    </source>
</evidence>
<dbReference type="InterPro" id="IPR008925">
    <property type="entry name" value="aa_tRNA-synth_I_cd-bd_sf"/>
</dbReference>
<dbReference type="PRINTS" id="PR00987">
    <property type="entry name" value="TRNASYNTHGLU"/>
</dbReference>
<name>A0A0G0JQ31_9BACT</name>
<dbReference type="EMBL" id="LBUT01000013">
    <property type="protein sequence ID" value="KKQ69663.1"/>
    <property type="molecule type" value="Genomic_DNA"/>
</dbReference>
<evidence type="ECO:0000256" key="4">
    <source>
        <dbReference type="ARBA" id="ARBA00022840"/>
    </source>
</evidence>
<keyword evidence="2 7" id="KW-0436">Ligase</keyword>
<dbReference type="GO" id="GO:0000049">
    <property type="term" value="F:tRNA binding"/>
    <property type="evidence" value="ECO:0007669"/>
    <property type="project" value="InterPro"/>
</dbReference>
<evidence type="ECO:0000259" key="8">
    <source>
        <dbReference type="Pfam" id="PF00749"/>
    </source>
</evidence>
<evidence type="ECO:0000256" key="5">
    <source>
        <dbReference type="ARBA" id="ARBA00022917"/>
    </source>
</evidence>
<dbReference type="PANTHER" id="PTHR43311">
    <property type="entry name" value="GLUTAMATE--TRNA LIGASE"/>
    <property type="match status" value="1"/>
</dbReference>
<dbReference type="InterPro" id="IPR004527">
    <property type="entry name" value="Glu-tRNA-ligase_bac/mito"/>
</dbReference>
<dbReference type="PANTHER" id="PTHR43311:SF2">
    <property type="entry name" value="GLUTAMATE--TRNA LIGASE, MITOCHONDRIAL-RELATED"/>
    <property type="match status" value="1"/>
</dbReference>
<dbReference type="PROSITE" id="PS00178">
    <property type="entry name" value="AA_TRNA_LIGASE_I"/>
    <property type="match status" value="1"/>
</dbReference>